<evidence type="ECO:0000256" key="1">
    <source>
        <dbReference type="ARBA" id="ARBA00004162"/>
    </source>
</evidence>
<evidence type="ECO:0000256" key="8">
    <source>
        <dbReference type="ARBA" id="ARBA00022729"/>
    </source>
</evidence>
<keyword evidence="7 13" id="KW-0812">Transmembrane</keyword>
<dbReference type="OrthoDB" id="621599at2759"/>
<dbReference type="SUPFAM" id="SSF52058">
    <property type="entry name" value="L domain-like"/>
    <property type="match status" value="1"/>
</dbReference>
<keyword evidence="6" id="KW-1070">Brassinosteroid signaling pathway</keyword>
<keyword evidence="10 13" id="KW-1133">Transmembrane helix</keyword>
<keyword evidence="4" id="KW-1003">Cell membrane</keyword>
<dbReference type="Proteomes" id="UP000324897">
    <property type="component" value="Unassembled WGS sequence"/>
</dbReference>
<keyword evidence="11 13" id="KW-0472">Membrane</keyword>
<evidence type="ECO:0000256" key="5">
    <source>
        <dbReference type="ARBA" id="ARBA00022614"/>
    </source>
</evidence>
<dbReference type="GO" id="GO:0005886">
    <property type="term" value="C:plasma membrane"/>
    <property type="evidence" value="ECO:0007669"/>
    <property type="project" value="UniProtKB-SubCell"/>
</dbReference>
<dbReference type="Gene3D" id="3.80.10.10">
    <property type="entry name" value="Ribonuclease Inhibitor"/>
    <property type="match status" value="2"/>
</dbReference>
<protein>
    <recommendedName>
        <fullName evidence="16">Leucine-rich repeat-containing N-terminal plant-type domain-containing protein</fullName>
    </recommendedName>
</protein>
<evidence type="ECO:0000256" key="3">
    <source>
        <dbReference type="ARBA" id="ARBA00009592"/>
    </source>
</evidence>
<dbReference type="EMBL" id="RWGY01001120">
    <property type="protein sequence ID" value="TVT96831.1"/>
    <property type="molecule type" value="Genomic_DNA"/>
</dbReference>
<organism evidence="14 15">
    <name type="scientific">Eragrostis curvula</name>
    <name type="common">weeping love grass</name>
    <dbReference type="NCBI Taxonomy" id="38414"/>
    <lineage>
        <taxon>Eukaryota</taxon>
        <taxon>Viridiplantae</taxon>
        <taxon>Streptophyta</taxon>
        <taxon>Embryophyta</taxon>
        <taxon>Tracheophyta</taxon>
        <taxon>Spermatophyta</taxon>
        <taxon>Magnoliopsida</taxon>
        <taxon>Liliopsida</taxon>
        <taxon>Poales</taxon>
        <taxon>Poaceae</taxon>
        <taxon>PACMAD clade</taxon>
        <taxon>Chloridoideae</taxon>
        <taxon>Eragrostideae</taxon>
        <taxon>Eragrostidinae</taxon>
        <taxon>Eragrostis</taxon>
    </lineage>
</organism>
<dbReference type="SUPFAM" id="SSF52047">
    <property type="entry name" value="RNI-like"/>
    <property type="match status" value="1"/>
</dbReference>
<dbReference type="AlphaFoldDB" id="A0A5J9SCH5"/>
<dbReference type="InterPro" id="IPR046956">
    <property type="entry name" value="RLP23-like"/>
</dbReference>
<evidence type="ECO:0000313" key="14">
    <source>
        <dbReference type="EMBL" id="TVT96831.1"/>
    </source>
</evidence>
<keyword evidence="12" id="KW-0325">Glycoprotein</keyword>
<dbReference type="FunFam" id="3.80.10.10:FF:000111">
    <property type="entry name" value="LRR receptor-like serine/threonine-protein kinase ERECTA"/>
    <property type="match status" value="1"/>
</dbReference>
<evidence type="ECO:0000256" key="6">
    <source>
        <dbReference type="ARBA" id="ARBA00022626"/>
    </source>
</evidence>
<evidence type="ECO:0000256" key="4">
    <source>
        <dbReference type="ARBA" id="ARBA00022475"/>
    </source>
</evidence>
<evidence type="ECO:0000256" key="12">
    <source>
        <dbReference type="ARBA" id="ARBA00023180"/>
    </source>
</evidence>
<dbReference type="GO" id="GO:0009742">
    <property type="term" value="P:brassinosteroid mediated signaling pathway"/>
    <property type="evidence" value="ECO:0007669"/>
    <property type="project" value="UniProtKB-KW"/>
</dbReference>
<accession>A0A5J9SCH5</accession>
<feature type="transmembrane region" description="Helical" evidence="13">
    <location>
        <begin position="632"/>
        <end position="656"/>
    </location>
</feature>
<comment type="subcellular location">
    <subcellularLocation>
        <location evidence="1">Cell membrane</location>
        <topology evidence="1">Single-pass membrane protein</topology>
    </subcellularLocation>
    <subcellularLocation>
        <location evidence="2">Membrane</location>
        <topology evidence="2">Single-pass type I membrane protein</topology>
    </subcellularLocation>
</comment>
<comment type="similarity">
    <text evidence="3">Belongs to the RLP family.</text>
</comment>
<evidence type="ECO:0000256" key="2">
    <source>
        <dbReference type="ARBA" id="ARBA00004479"/>
    </source>
</evidence>
<sequence length="687" mass="77609">LVYLDLSLNLLAGPNNSVPEFLGSMKKLRHLDLSYIPFSGRVPPLFGNLSKLEYLNVSNTSFFGTVTPMLGNLSNIRHLDLSWMQNSYSTDISWLANLYSLDYIDMSNINLSTIVDYPLVTNMIPTLKHIFLVSCSLQRADQRIPHLNLTTLEDLDLSQNYFGHSVASCWFWNVTSLRTLTLDSTYLGGPFPDALGTMVSLQRLDFNNNGNAATMTVDLKNLCVLPNVMKHLTTIYSIDLSNNSISGAIPPVVWKLPVLDTLLLGSNNLSGQIPSPPTRIRTLDMSMNCLSGHLPLEFVAPNLEVLSLSSNYITGEVPESIYKSQNMVFLDLSNNLFEGELPRYSIMDNMLFLILSNNSFSGMFPPWIKESFSSIVFIDLSWNRLHGTLPRWIENLENLFFLQLSHNMFYGNIPENITNIGSLRYFNLAANNISGLLPLNWSKLVKMTQKYPLDPWDEYYGFFDSERGPRPEIFSLVMKHKVLMYGPHGIVGMVGIDLSLNYLTGEIPDEITSLNRLSNLNLSWNHLTGQIPEKIGDMKSVESLDLSRNNLSGQIPSSLSDLTYLSSLDLSFNNLTGRIPSGRQLDTLYTEDPSIYDGNSFLCGPPLRRSCSGSNSTESGKKMPRENDPETIIFYVGCGWGFTFGFWAVFCVMLFIKNWRISFYRLLDRAYDRVYVFVVLTWGRLAR</sequence>
<dbReference type="PANTHER" id="PTHR48063">
    <property type="entry name" value="LRR RECEPTOR-LIKE KINASE"/>
    <property type="match status" value="1"/>
</dbReference>
<evidence type="ECO:0000313" key="15">
    <source>
        <dbReference type="Proteomes" id="UP000324897"/>
    </source>
</evidence>
<comment type="caution">
    <text evidence="14">The sequence shown here is derived from an EMBL/GenBank/DDBJ whole genome shotgun (WGS) entry which is preliminary data.</text>
</comment>
<feature type="non-terminal residue" evidence="14">
    <location>
        <position position="1"/>
    </location>
</feature>
<evidence type="ECO:0008006" key="16">
    <source>
        <dbReference type="Google" id="ProtNLM"/>
    </source>
</evidence>
<keyword evidence="9" id="KW-0677">Repeat</keyword>
<keyword evidence="15" id="KW-1185">Reference proteome</keyword>
<name>A0A5J9SCH5_9POAL</name>
<evidence type="ECO:0000256" key="13">
    <source>
        <dbReference type="SAM" id="Phobius"/>
    </source>
</evidence>
<dbReference type="FunFam" id="3.80.10.10:FF:000649">
    <property type="entry name" value="Leucine Rich Repeat family protein"/>
    <property type="match status" value="1"/>
</dbReference>
<evidence type="ECO:0000256" key="7">
    <source>
        <dbReference type="ARBA" id="ARBA00022692"/>
    </source>
</evidence>
<dbReference type="FunFam" id="3.80.10.10:FF:000095">
    <property type="entry name" value="LRR receptor-like serine/threonine-protein kinase GSO1"/>
    <property type="match status" value="1"/>
</dbReference>
<dbReference type="Pfam" id="PF00560">
    <property type="entry name" value="LRR_1"/>
    <property type="match status" value="8"/>
</dbReference>
<dbReference type="InterPro" id="IPR032675">
    <property type="entry name" value="LRR_dom_sf"/>
</dbReference>
<keyword evidence="8" id="KW-0732">Signal</keyword>
<reference evidence="14 15" key="1">
    <citation type="journal article" date="2019" name="Sci. Rep.">
        <title>A high-quality genome of Eragrostis curvula grass provides insights into Poaceae evolution and supports new strategies to enhance forage quality.</title>
        <authorList>
            <person name="Carballo J."/>
            <person name="Santos B.A.C.M."/>
            <person name="Zappacosta D."/>
            <person name="Garbus I."/>
            <person name="Selva J.P."/>
            <person name="Gallo C.A."/>
            <person name="Diaz A."/>
            <person name="Albertini E."/>
            <person name="Caccamo M."/>
            <person name="Echenique V."/>
        </authorList>
    </citation>
    <scope>NUCLEOTIDE SEQUENCE [LARGE SCALE GENOMIC DNA]</scope>
    <source>
        <strain evidence="15">cv. Victoria</strain>
        <tissue evidence="14">Leaf</tissue>
    </source>
</reference>
<proteinExistence type="inferred from homology"/>
<dbReference type="PANTHER" id="PTHR48063:SF55">
    <property type="entry name" value="LEUCINE-RICH REPEAT-CONTAINING N-TERMINAL PLANT-TYPE DOMAIN-CONTAINING PROTEIN"/>
    <property type="match status" value="1"/>
</dbReference>
<evidence type="ECO:0000256" key="10">
    <source>
        <dbReference type="ARBA" id="ARBA00022989"/>
    </source>
</evidence>
<keyword evidence="5" id="KW-0433">Leucine-rich repeat</keyword>
<gene>
    <name evidence="14" type="ORF">EJB05_57906</name>
</gene>
<evidence type="ECO:0000256" key="11">
    <source>
        <dbReference type="ARBA" id="ARBA00023136"/>
    </source>
</evidence>
<evidence type="ECO:0000256" key="9">
    <source>
        <dbReference type="ARBA" id="ARBA00022737"/>
    </source>
</evidence>
<dbReference type="InterPro" id="IPR001611">
    <property type="entry name" value="Leu-rich_rpt"/>
</dbReference>